<keyword evidence="8" id="KW-1185">Reference proteome</keyword>
<feature type="compositionally biased region" description="Basic and acidic residues" evidence="5">
    <location>
        <begin position="736"/>
        <end position="746"/>
    </location>
</feature>
<keyword evidence="3" id="KW-0862">Zinc</keyword>
<name>A0AAN6GRY2_9BASI</name>
<feature type="compositionally biased region" description="Polar residues" evidence="5">
    <location>
        <begin position="84"/>
        <end position="102"/>
    </location>
</feature>
<evidence type="ECO:0000256" key="3">
    <source>
        <dbReference type="ARBA" id="ARBA00022833"/>
    </source>
</evidence>
<feature type="compositionally biased region" description="Polar residues" evidence="5">
    <location>
        <begin position="43"/>
        <end position="75"/>
    </location>
</feature>
<dbReference type="GO" id="GO:0005634">
    <property type="term" value="C:nucleus"/>
    <property type="evidence" value="ECO:0007669"/>
    <property type="project" value="TreeGrafter"/>
</dbReference>
<dbReference type="GO" id="GO:0006301">
    <property type="term" value="P:DNA damage tolerance"/>
    <property type="evidence" value="ECO:0007669"/>
    <property type="project" value="InterPro"/>
</dbReference>
<feature type="domain" description="RING-type" evidence="6">
    <location>
        <begin position="231"/>
        <end position="298"/>
    </location>
</feature>
<dbReference type="Gene3D" id="3.30.40.10">
    <property type="entry name" value="Zinc/RING finger domain, C3HC4 (zinc finger)"/>
    <property type="match status" value="1"/>
</dbReference>
<gene>
    <name evidence="7" type="primary">PSH1</name>
    <name evidence="7" type="ORF">OC846_002610</name>
</gene>
<keyword evidence="1" id="KW-0479">Metal-binding</keyword>
<feature type="compositionally biased region" description="Basic and acidic residues" evidence="5">
    <location>
        <begin position="148"/>
        <end position="157"/>
    </location>
</feature>
<dbReference type="GO" id="GO:0006513">
    <property type="term" value="P:protein monoubiquitination"/>
    <property type="evidence" value="ECO:0007669"/>
    <property type="project" value="InterPro"/>
</dbReference>
<feature type="compositionally biased region" description="Acidic residues" evidence="5">
    <location>
        <begin position="608"/>
        <end position="618"/>
    </location>
</feature>
<proteinExistence type="predicted"/>
<feature type="region of interest" description="Disordered" evidence="5">
    <location>
        <begin position="322"/>
        <end position="382"/>
    </location>
</feature>
<dbReference type="SMART" id="SM00184">
    <property type="entry name" value="RING"/>
    <property type="match status" value="1"/>
</dbReference>
<feature type="compositionally biased region" description="Basic and acidic residues" evidence="5">
    <location>
        <begin position="322"/>
        <end position="357"/>
    </location>
</feature>
<feature type="compositionally biased region" description="Basic residues" evidence="5">
    <location>
        <begin position="769"/>
        <end position="779"/>
    </location>
</feature>
<feature type="compositionally biased region" description="Acidic residues" evidence="5">
    <location>
        <begin position="785"/>
        <end position="831"/>
    </location>
</feature>
<dbReference type="Pfam" id="PF13445">
    <property type="entry name" value="zf-RING_UBOX"/>
    <property type="match status" value="1"/>
</dbReference>
<dbReference type="InterPro" id="IPR027370">
    <property type="entry name" value="Znf-RING_euk"/>
</dbReference>
<protein>
    <submittedName>
        <fullName evidence="7">E3 ubiquitin ligase</fullName>
    </submittedName>
</protein>
<dbReference type="PANTHER" id="PTHR14134:SF2">
    <property type="entry name" value="E3 UBIQUITIN-PROTEIN LIGASE RAD18"/>
    <property type="match status" value="1"/>
</dbReference>
<organism evidence="7 8">
    <name type="scientific">Tilletia horrida</name>
    <dbReference type="NCBI Taxonomy" id="155126"/>
    <lineage>
        <taxon>Eukaryota</taxon>
        <taxon>Fungi</taxon>
        <taxon>Dikarya</taxon>
        <taxon>Basidiomycota</taxon>
        <taxon>Ustilaginomycotina</taxon>
        <taxon>Exobasidiomycetes</taxon>
        <taxon>Tilletiales</taxon>
        <taxon>Tilletiaceae</taxon>
        <taxon>Tilletia</taxon>
    </lineage>
</organism>
<dbReference type="GO" id="GO:0061630">
    <property type="term" value="F:ubiquitin protein ligase activity"/>
    <property type="evidence" value="ECO:0007669"/>
    <property type="project" value="InterPro"/>
</dbReference>
<dbReference type="GO" id="GO:0003697">
    <property type="term" value="F:single-stranded DNA binding"/>
    <property type="evidence" value="ECO:0007669"/>
    <property type="project" value="InterPro"/>
</dbReference>
<evidence type="ECO:0000313" key="7">
    <source>
        <dbReference type="EMBL" id="KAK0553238.1"/>
    </source>
</evidence>
<dbReference type="AlphaFoldDB" id="A0AAN6GRY2"/>
<dbReference type="SUPFAM" id="SSF57850">
    <property type="entry name" value="RING/U-box"/>
    <property type="match status" value="1"/>
</dbReference>
<feature type="compositionally biased region" description="Acidic residues" evidence="5">
    <location>
        <begin position="630"/>
        <end position="642"/>
    </location>
</feature>
<evidence type="ECO:0000256" key="4">
    <source>
        <dbReference type="PROSITE-ProRule" id="PRU00175"/>
    </source>
</evidence>
<dbReference type="InterPro" id="IPR013083">
    <property type="entry name" value="Znf_RING/FYVE/PHD"/>
</dbReference>
<dbReference type="EMBL" id="JAPDMZ010000053">
    <property type="protein sequence ID" value="KAK0553238.1"/>
    <property type="molecule type" value="Genomic_DNA"/>
</dbReference>
<accession>A0AAN6GRY2</accession>
<evidence type="ECO:0000256" key="1">
    <source>
        <dbReference type="ARBA" id="ARBA00022723"/>
    </source>
</evidence>
<evidence type="ECO:0000256" key="5">
    <source>
        <dbReference type="SAM" id="MobiDB-lite"/>
    </source>
</evidence>
<feature type="compositionally biased region" description="Acidic residues" evidence="5">
    <location>
        <begin position="747"/>
        <end position="758"/>
    </location>
</feature>
<dbReference type="Proteomes" id="UP001176517">
    <property type="component" value="Unassembled WGS sequence"/>
</dbReference>
<dbReference type="PROSITE" id="PS50089">
    <property type="entry name" value="ZF_RING_2"/>
    <property type="match status" value="1"/>
</dbReference>
<comment type="caution">
    <text evidence="7">The sequence shown here is derived from an EMBL/GenBank/DDBJ whole genome shotgun (WGS) entry which is preliminary data.</text>
</comment>
<feature type="compositionally biased region" description="Acidic residues" evidence="5">
    <location>
        <begin position="659"/>
        <end position="672"/>
    </location>
</feature>
<sequence>MVDKKPGEAAGGSRAEGGGSSSRKRPRSPSSSESPSKRKAQGAPSNSNDSDVANGSSSSRQRAGNARTTRSSASRNGIRAAPLAQTTNVLSTREAYDSSSRLSQATNVAAAIMASDSANGLSASESSSVPDSAQAADENELDAAAIPAEERKPDSVNHAEANSEPPADEKQDTNNHISTETIVSFPDRDGNESRETLLAHIKILERRLQAAERASTLHTRALNGLYERCNCDVCFELLTRPCIIAPCGHMACRECLVAYWKQPATDEVPIAPGLTEALRAEQQRRRTLRRAKRCPVCRTESTRPPAEAWLMKQIVGDVERWKSGEDREATQEIVRRTREVAAEAERRRQERTRREAGPSRPNASRTPSGTSQNCADSSSSTNWVAKQLAERVAKLKKAENGQKEKGKAVDNHGLNLFPSDEEEDNSEIWLDGALQSQASQADIVASVRAEREAQMGEETWTDLFAEEDDALAMRWDHQDAVYRCPRCMQEIIDEICDYCDIRLRRPAGGVRHDGDAVDLARIGLHNVTRRGYAADSDAESYLITGSDHSDVELENPWMVTDHTDDDDFYVDDLEGEDAASPSRLRRLLRSGLQDLIASGEYSARSDLTDEDEGTDEENPGTRLRNAVELRDDEDDSENESDQSSDYLAALANSRADAEDRSDDEDEDEDSDVVEARPRRRFGNNLQDRTSSEIDDIISALGAEIHGGAPLHVEYTNEEEEEEGSDDEYDLGWGARDLLRSENAHSEDDTDQDDDDDDDVRTLRPPSVRLRVRAPARQTRRPILSDSDEPEDDDDGDEVEEEDDEDEDDEDGAAEEEQFDDEEGEEDDEDEY</sequence>
<feature type="compositionally biased region" description="Polar residues" evidence="5">
    <location>
        <begin position="361"/>
        <end position="382"/>
    </location>
</feature>
<dbReference type="InterPro" id="IPR039577">
    <property type="entry name" value="Rad18"/>
</dbReference>
<dbReference type="InterPro" id="IPR001841">
    <property type="entry name" value="Znf_RING"/>
</dbReference>
<keyword evidence="2 4" id="KW-0863">Zinc-finger</keyword>
<dbReference type="GO" id="GO:0097505">
    <property type="term" value="C:Rad6-Rad18 complex"/>
    <property type="evidence" value="ECO:0007669"/>
    <property type="project" value="TreeGrafter"/>
</dbReference>
<feature type="region of interest" description="Disordered" evidence="5">
    <location>
        <begin position="148"/>
        <end position="175"/>
    </location>
</feature>
<dbReference type="PANTHER" id="PTHR14134">
    <property type="entry name" value="E3 UBIQUITIN-PROTEIN LIGASE RAD18"/>
    <property type="match status" value="1"/>
</dbReference>
<feature type="region of interest" description="Disordered" evidence="5">
    <location>
        <begin position="704"/>
        <end position="831"/>
    </location>
</feature>
<feature type="region of interest" description="Disordered" evidence="5">
    <location>
        <begin position="601"/>
        <end position="620"/>
    </location>
</feature>
<evidence type="ECO:0000313" key="8">
    <source>
        <dbReference type="Proteomes" id="UP001176517"/>
    </source>
</evidence>
<evidence type="ECO:0000256" key="2">
    <source>
        <dbReference type="ARBA" id="ARBA00022771"/>
    </source>
</evidence>
<reference evidence="7" key="1">
    <citation type="journal article" date="2023" name="PhytoFront">
        <title>Draft Genome Resources of Seven Strains of Tilletia horrida, Causal Agent of Kernel Smut of Rice.</title>
        <authorList>
            <person name="Khanal S."/>
            <person name="Antony Babu S."/>
            <person name="Zhou X.G."/>
        </authorList>
    </citation>
    <scope>NUCLEOTIDE SEQUENCE</scope>
    <source>
        <strain evidence="7">TX6</strain>
    </source>
</reference>
<feature type="region of interest" description="Disordered" evidence="5">
    <location>
        <begin position="1"/>
        <end position="102"/>
    </location>
</feature>
<feature type="region of interest" description="Disordered" evidence="5">
    <location>
        <begin position="626"/>
        <end position="692"/>
    </location>
</feature>
<dbReference type="GO" id="GO:0008270">
    <property type="term" value="F:zinc ion binding"/>
    <property type="evidence" value="ECO:0007669"/>
    <property type="project" value="UniProtKB-KW"/>
</dbReference>
<feature type="compositionally biased region" description="Acidic residues" evidence="5">
    <location>
        <begin position="715"/>
        <end position="729"/>
    </location>
</feature>
<evidence type="ECO:0000259" key="6">
    <source>
        <dbReference type="PROSITE" id="PS50089"/>
    </source>
</evidence>